<feature type="region of interest" description="Disordered" evidence="5">
    <location>
        <begin position="740"/>
        <end position="848"/>
    </location>
</feature>
<gene>
    <name evidence="7" type="ORF">DHEL01_v200431</name>
</gene>
<dbReference type="GO" id="GO:0005815">
    <property type="term" value="C:microtubule organizing center"/>
    <property type="evidence" value="ECO:0007669"/>
    <property type="project" value="TreeGrafter"/>
</dbReference>
<dbReference type="InterPro" id="IPR043936">
    <property type="entry name" value="HOOK_N"/>
</dbReference>
<evidence type="ECO:0000259" key="6">
    <source>
        <dbReference type="Pfam" id="PF19047"/>
    </source>
</evidence>
<reference evidence="7" key="1">
    <citation type="submission" date="2017-09" db="EMBL/GenBank/DDBJ databases">
        <title>Polyketide synthases of a Diaporthe helianthi virulent isolate.</title>
        <authorList>
            <person name="Baroncelli R."/>
        </authorList>
    </citation>
    <scope>NUCLEOTIDE SEQUENCE [LARGE SCALE GENOMIC DNA]</scope>
    <source>
        <strain evidence="7">7/96</strain>
    </source>
</reference>
<keyword evidence="2" id="KW-0963">Cytoplasm</keyword>
<feature type="domain" description="HOOK N-terminal" evidence="6">
    <location>
        <begin position="9"/>
        <end position="149"/>
    </location>
</feature>
<dbReference type="GO" id="GO:0051959">
    <property type="term" value="F:dynein light intermediate chain binding"/>
    <property type="evidence" value="ECO:0007669"/>
    <property type="project" value="TreeGrafter"/>
</dbReference>
<evidence type="ECO:0000313" key="7">
    <source>
        <dbReference type="EMBL" id="POS81160.1"/>
    </source>
</evidence>
<dbReference type="PANTHER" id="PTHR18947:SF28">
    <property type="entry name" value="GIRDIN, ISOFORM A"/>
    <property type="match status" value="1"/>
</dbReference>
<feature type="compositionally biased region" description="Polar residues" evidence="5">
    <location>
        <begin position="812"/>
        <end position="823"/>
    </location>
</feature>
<feature type="region of interest" description="Disordered" evidence="5">
    <location>
        <begin position="425"/>
        <end position="449"/>
    </location>
</feature>
<feature type="coiled-coil region" evidence="4">
    <location>
        <begin position="639"/>
        <end position="666"/>
    </location>
</feature>
<dbReference type="Pfam" id="PF19047">
    <property type="entry name" value="HOOK_N"/>
    <property type="match status" value="1"/>
</dbReference>
<comment type="caution">
    <text evidence="7">The sequence shown here is derived from an EMBL/GenBank/DDBJ whole genome shotgun (WGS) entry which is preliminary data.</text>
</comment>
<dbReference type="SUPFAM" id="SSF116907">
    <property type="entry name" value="Hook domain"/>
    <property type="match status" value="1"/>
</dbReference>
<accession>A0A2P5IF81</accession>
<feature type="coiled-coil region" evidence="4">
    <location>
        <begin position="697"/>
        <end position="724"/>
    </location>
</feature>
<organism evidence="7 8">
    <name type="scientific">Diaporthe helianthi</name>
    <dbReference type="NCBI Taxonomy" id="158607"/>
    <lineage>
        <taxon>Eukaryota</taxon>
        <taxon>Fungi</taxon>
        <taxon>Dikarya</taxon>
        <taxon>Ascomycota</taxon>
        <taxon>Pezizomycotina</taxon>
        <taxon>Sordariomycetes</taxon>
        <taxon>Sordariomycetidae</taxon>
        <taxon>Diaporthales</taxon>
        <taxon>Diaporthaceae</taxon>
        <taxon>Diaporthe</taxon>
    </lineage>
</organism>
<dbReference type="GO" id="GO:0005737">
    <property type="term" value="C:cytoplasm"/>
    <property type="evidence" value="ECO:0007669"/>
    <property type="project" value="UniProtKB-SubCell"/>
</dbReference>
<evidence type="ECO:0000256" key="2">
    <source>
        <dbReference type="ARBA" id="ARBA00022490"/>
    </source>
</evidence>
<dbReference type="OrthoDB" id="49395at2759"/>
<dbReference type="InParanoid" id="A0A2P5IF81"/>
<keyword evidence="8" id="KW-1185">Reference proteome</keyword>
<protein>
    <recommendedName>
        <fullName evidence="6">HOOK N-terminal domain-containing protein</fullName>
    </recommendedName>
</protein>
<evidence type="ECO:0000256" key="5">
    <source>
        <dbReference type="SAM" id="MobiDB-lite"/>
    </source>
</evidence>
<dbReference type="PANTHER" id="PTHR18947">
    <property type="entry name" value="HOOK PROTEINS"/>
    <property type="match status" value="1"/>
</dbReference>
<dbReference type="Gene3D" id="1.10.418.10">
    <property type="entry name" value="Calponin-like domain"/>
    <property type="match status" value="1"/>
</dbReference>
<proteinExistence type="predicted"/>
<comment type="subcellular location">
    <subcellularLocation>
        <location evidence="1">Cytoplasm</location>
    </subcellularLocation>
</comment>
<dbReference type="GO" id="GO:0008017">
    <property type="term" value="F:microtubule binding"/>
    <property type="evidence" value="ECO:0007669"/>
    <property type="project" value="TreeGrafter"/>
</dbReference>
<name>A0A2P5IF81_DIAHE</name>
<evidence type="ECO:0000256" key="1">
    <source>
        <dbReference type="ARBA" id="ARBA00004496"/>
    </source>
</evidence>
<dbReference type="EMBL" id="MAVT02000017">
    <property type="protein sequence ID" value="POS81160.1"/>
    <property type="molecule type" value="Genomic_DNA"/>
</dbReference>
<keyword evidence="3 4" id="KW-0175">Coiled coil</keyword>
<dbReference type="CDD" id="cd22211">
    <property type="entry name" value="HkD_SF"/>
    <property type="match status" value="1"/>
</dbReference>
<feature type="coiled-coil region" evidence="4">
    <location>
        <begin position="552"/>
        <end position="586"/>
    </location>
</feature>
<evidence type="ECO:0000256" key="3">
    <source>
        <dbReference type="ARBA" id="ARBA00023054"/>
    </source>
</evidence>
<dbReference type="Proteomes" id="UP000094444">
    <property type="component" value="Unassembled WGS sequence"/>
</dbReference>
<dbReference type="GO" id="GO:0030705">
    <property type="term" value="P:cytoskeleton-dependent intracellular transport"/>
    <property type="evidence" value="ECO:0007669"/>
    <property type="project" value="InterPro"/>
</dbReference>
<dbReference type="GO" id="GO:0031122">
    <property type="term" value="P:cytoplasmic microtubule organization"/>
    <property type="evidence" value="ECO:0007669"/>
    <property type="project" value="TreeGrafter"/>
</dbReference>
<sequence length="1018" mass="114647">MPLSSAAQAALLKWVNTFAEVGQSANSIDDLADGFALGHVLHDLDPTYDTSELVETSGASSKWLTHKRNLQSVYKGLFRYMRREARDCLPLAQVADFRSIAENPDAEGLAQLTAVLLATAALGASDADVRMRAIKNVQEKLEPVVQIAIRSVLEEKQDQMKKLAAKAKEEEALDDQDPELVHEEERSRLEASLDQKVHELDMATKRYIDLNSRHSYLQENHDEVKAKLAEVENELTELRKLHGADESQRVQALQSKIDEQGRLIEQLEEDVENYKQTQQRLELDLEKYKSSSEEGQEYKDKYDELHHLTQELERKANAADRYKQKLANNRNLEQEITNLQFELDARKDQEQKLQKVMLECEKLRRSEKEFMIALARSEQDVDDEKDRTKKAQLLAQDTAAELDRLRLQNAVSERHIEDLKEQLNGMGEAPRAPSPSSQTGEVSNLEHELQQTTNDFSKVKLLEAEIEVLKLGAAGSSQADDLRRELDRVKKERDIAMSQYNSVFEKHGVAQEQIDALIANMNDEGLVNGIEKALKFGPLGTLTSDYNRHVAYNSMREQLAQSTREINELKHRNRKLEEQAKDKGRENLSMRTDRALIEDPRYGLGGHDADHENESTVDAVGSDRLAALERLKQSDQLIAASLRSELESLRESYSSLEIENNMHKSQLLDALVAKEKLSKEKELEGPPANLAPEGVSQAELDDRMKDYKSKTDKLRDRVKLQKEASRLKLTKLFDPLITVTSLRTDPGPGRCSSESLDALPSPWSPITPTLGPIDEGEPSGQPSSVPSQAGGHGEPSMSTVQSPVLAVPPQAATRQSIGSSSYHDASDPQLLRRVTPPPEDLAWRGRTQTEKGRGWLSRFKKSKADQERLELQKQLRALESGSALAAQKAAHEQIIKNLQRENAMISTAWYDLTSRLQSNHVVLQRKDQPKSWLNKQRQMVNATSRPVGNPGKGSPGAPFDLTQAAAAAGPRTGPRREWLFPLPFSYSIFLPGFFLAYYSHDIDGPRSSYNYYCWQSER</sequence>
<dbReference type="AlphaFoldDB" id="A0A2P5IF81"/>
<dbReference type="STRING" id="158607.A0A2P5IF81"/>
<dbReference type="InterPro" id="IPR036872">
    <property type="entry name" value="CH_dom_sf"/>
</dbReference>
<feature type="coiled-coil region" evidence="4">
    <location>
        <begin position="214"/>
        <end position="366"/>
    </location>
</feature>
<evidence type="ECO:0000313" key="8">
    <source>
        <dbReference type="Proteomes" id="UP000094444"/>
    </source>
</evidence>
<evidence type="ECO:0000256" key="4">
    <source>
        <dbReference type="SAM" id="Coils"/>
    </source>
</evidence>